<reference evidence="16 17" key="1">
    <citation type="journal article" date="2020" name="Cell">
        <title>Large-Scale Comparative Analyses of Tick Genomes Elucidate Their Genetic Diversity and Vector Capacities.</title>
        <authorList>
            <consortium name="Tick Genome and Microbiome Consortium (TIGMIC)"/>
            <person name="Jia N."/>
            <person name="Wang J."/>
            <person name="Shi W."/>
            <person name="Du L."/>
            <person name="Sun Y."/>
            <person name="Zhan W."/>
            <person name="Jiang J.F."/>
            <person name="Wang Q."/>
            <person name="Zhang B."/>
            <person name="Ji P."/>
            <person name="Bell-Sakyi L."/>
            <person name="Cui X.M."/>
            <person name="Yuan T.T."/>
            <person name="Jiang B.G."/>
            <person name="Yang W.F."/>
            <person name="Lam T.T."/>
            <person name="Chang Q.C."/>
            <person name="Ding S.J."/>
            <person name="Wang X.J."/>
            <person name="Zhu J.G."/>
            <person name="Ruan X.D."/>
            <person name="Zhao L."/>
            <person name="Wei J.T."/>
            <person name="Ye R.Z."/>
            <person name="Que T.C."/>
            <person name="Du C.H."/>
            <person name="Zhou Y.H."/>
            <person name="Cheng J.X."/>
            <person name="Dai P.F."/>
            <person name="Guo W.B."/>
            <person name="Han X.H."/>
            <person name="Huang E.J."/>
            <person name="Li L.F."/>
            <person name="Wei W."/>
            <person name="Gao Y.C."/>
            <person name="Liu J.Z."/>
            <person name="Shao H.Z."/>
            <person name="Wang X."/>
            <person name="Wang C.C."/>
            <person name="Yang T.C."/>
            <person name="Huo Q.B."/>
            <person name="Li W."/>
            <person name="Chen H.Y."/>
            <person name="Chen S.E."/>
            <person name="Zhou L.G."/>
            <person name="Ni X.B."/>
            <person name="Tian J.H."/>
            <person name="Sheng Y."/>
            <person name="Liu T."/>
            <person name="Pan Y.S."/>
            <person name="Xia L.Y."/>
            <person name="Li J."/>
            <person name="Zhao F."/>
            <person name="Cao W.C."/>
        </authorList>
    </citation>
    <scope>NUCLEOTIDE SEQUENCE [LARGE SCALE GENOMIC DNA]</scope>
    <source>
        <strain evidence="16">HaeL-2018</strain>
    </source>
</reference>
<dbReference type="GO" id="GO:0000993">
    <property type="term" value="F:RNA polymerase II complex binding"/>
    <property type="evidence" value="ECO:0007669"/>
    <property type="project" value="InterPro"/>
</dbReference>
<evidence type="ECO:0000256" key="6">
    <source>
        <dbReference type="ARBA" id="ARBA00022843"/>
    </source>
</evidence>
<dbReference type="InterPro" id="IPR008942">
    <property type="entry name" value="ENTH_VHS"/>
</dbReference>
<evidence type="ECO:0000256" key="9">
    <source>
        <dbReference type="ARBA" id="ARBA00023242"/>
    </source>
</evidence>
<evidence type="ECO:0000256" key="10">
    <source>
        <dbReference type="ARBA" id="ARBA00057101"/>
    </source>
</evidence>
<keyword evidence="8" id="KW-0175">Coiled coil</keyword>
<evidence type="ECO:0000313" key="16">
    <source>
        <dbReference type="EMBL" id="KAH9383485.1"/>
    </source>
</evidence>
<dbReference type="Gene3D" id="1.25.40.90">
    <property type="match status" value="1"/>
</dbReference>
<dbReference type="GO" id="GO:0005737">
    <property type="term" value="C:cytoplasm"/>
    <property type="evidence" value="ECO:0007669"/>
    <property type="project" value="TreeGrafter"/>
</dbReference>
<dbReference type="InterPro" id="IPR047415">
    <property type="entry name" value="Pcf11_CID"/>
</dbReference>
<dbReference type="GO" id="GO:0005849">
    <property type="term" value="C:mRNA cleavage factor complex"/>
    <property type="evidence" value="ECO:0007669"/>
    <property type="project" value="TreeGrafter"/>
</dbReference>
<feature type="region of interest" description="Disordered" evidence="14">
    <location>
        <begin position="852"/>
        <end position="888"/>
    </location>
</feature>
<dbReference type="OMA" id="ECTQGSA"/>
<dbReference type="GO" id="GO:0006369">
    <property type="term" value="P:termination of RNA polymerase II transcription"/>
    <property type="evidence" value="ECO:0007669"/>
    <property type="project" value="InterPro"/>
</dbReference>
<evidence type="ECO:0000256" key="2">
    <source>
        <dbReference type="ARBA" id="ARBA00022481"/>
    </source>
</evidence>
<comment type="subcellular location">
    <subcellularLocation>
        <location evidence="1">Nucleus</location>
    </subcellularLocation>
</comment>
<proteinExistence type="predicted"/>
<dbReference type="OrthoDB" id="343582at2759"/>
<keyword evidence="5" id="KW-0507">mRNA processing</keyword>
<dbReference type="InterPro" id="IPR045154">
    <property type="entry name" value="PCF11-like"/>
</dbReference>
<evidence type="ECO:0000256" key="8">
    <source>
        <dbReference type="ARBA" id="ARBA00023054"/>
    </source>
</evidence>
<feature type="compositionally biased region" description="Basic and acidic residues" evidence="14">
    <location>
        <begin position="335"/>
        <end position="348"/>
    </location>
</feature>
<evidence type="ECO:0000256" key="13">
    <source>
        <dbReference type="ARBA" id="ARBA00083113"/>
    </source>
</evidence>
<evidence type="ECO:0000313" key="17">
    <source>
        <dbReference type="Proteomes" id="UP000821853"/>
    </source>
</evidence>
<keyword evidence="3" id="KW-1017">Isopeptide bond</keyword>
<feature type="compositionally biased region" description="Basic and acidic residues" evidence="14">
    <location>
        <begin position="371"/>
        <end position="381"/>
    </location>
</feature>
<keyword evidence="4" id="KW-0597">Phosphoprotein</keyword>
<keyword evidence="9" id="KW-0539">Nucleus</keyword>
<dbReference type="FunFam" id="1.25.40.90:FF:000015">
    <property type="entry name" value="Pre-mRNA cleavage complex 2 protein Pcf11"/>
    <property type="match status" value="1"/>
</dbReference>
<evidence type="ECO:0000256" key="3">
    <source>
        <dbReference type="ARBA" id="ARBA00022499"/>
    </source>
</evidence>
<dbReference type="EMBL" id="JABSTR010001132">
    <property type="protein sequence ID" value="KAH9383485.1"/>
    <property type="molecule type" value="Genomic_DNA"/>
</dbReference>
<keyword evidence="6" id="KW-0832">Ubl conjugation</keyword>
<evidence type="ECO:0000256" key="14">
    <source>
        <dbReference type="SAM" id="MobiDB-lite"/>
    </source>
</evidence>
<dbReference type="Pfam" id="PF04818">
    <property type="entry name" value="CID"/>
    <property type="match status" value="1"/>
</dbReference>
<feature type="compositionally biased region" description="Basic and acidic residues" evidence="14">
    <location>
        <begin position="444"/>
        <end position="456"/>
    </location>
</feature>
<feature type="compositionally biased region" description="Low complexity" evidence="14">
    <location>
        <begin position="247"/>
        <end position="258"/>
    </location>
</feature>
<keyword evidence="7" id="KW-0007">Acetylation</keyword>
<dbReference type="AlphaFoldDB" id="A0A9J6H9S1"/>
<evidence type="ECO:0000256" key="11">
    <source>
        <dbReference type="ARBA" id="ARBA00063659"/>
    </source>
</evidence>
<evidence type="ECO:0000256" key="12">
    <source>
        <dbReference type="ARBA" id="ARBA00068814"/>
    </source>
</evidence>
<feature type="compositionally biased region" description="Polar residues" evidence="14">
    <location>
        <begin position="292"/>
        <end position="304"/>
    </location>
</feature>
<dbReference type="Proteomes" id="UP000821853">
    <property type="component" value="Unassembled WGS sequence"/>
</dbReference>
<organism evidence="16 17">
    <name type="scientific">Haemaphysalis longicornis</name>
    <name type="common">Bush tick</name>
    <dbReference type="NCBI Taxonomy" id="44386"/>
    <lineage>
        <taxon>Eukaryota</taxon>
        <taxon>Metazoa</taxon>
        <taxon>Ecdysozoa</taxon>
        <taxon>Arthropoda</taxon>
        <taxon>Chelicerata</taxon>
        <taxon>Arachnida</taxon>
        <taxon>Acari</taxon>
        <taxon>Parasitiformes</taxon>
        <taxon>Ixodida</taxon>
        <taxon>Ixodoidea</taxon>
        <taxon>Ixodidae</taxon>
        <taxon>Haemaphysalinae</taxon>
        <taxon>Haemaphysalis</taxon>
    </lineage>
</organism>
<feature type="compositionally biased region" description="Basic and acidic residues" evidence="14">
    <location>
        <begin position="471"/>
        <end position="487"/>
    </location>
</feature>
<evidence type="ECO:0000256" key="1">
    <source>
        <dbReference type="ARBA" id="ARBA00004123"/>
    </source>
</evidence>
<evidence type="ECO:0000256" key="4">
    <source>
        <dbReference type="ARBA" id="ARBA00022553"/>
    </source>
</evidence>
<evidence type="ECO:0000256" key="7">
    <source>
        <dbReference type="ARBA" id="ARBA00022990"/>
    </source>
</evidence>
<feature type="compositionally biased region" description="Basic and acidic residues" evidence="14">
    <location>
        <begin position="506"/>
        <end position="531"/>
    </location>
</feature>
<dbReference type="CDD" id="cd16982">
    <property type="entry name" value="CID_Pcf11"/>
    <property type="match status" value="1"/>
</dbReference>
<dbReference type="PROSITE" id="PS51391">
    <property type="entry name" value="CID"/>
    <property type="match status" value="1"/>
</dbReference>
<dbReference type="PANTHER" id="PTHR15921:SF3">
    <property type="entry name" value="PRE-MRNA CLEAVAGE COMPLEX 2 PROTEIN PCF11"/>
    <property type="match status" value="1"/>
</dbReference>
<feature type="domain" description="CID" evidence="15">
    <location>
        <begin position="1"/>
        <end position="129"/>
    </location>
</feature>
<sequence length="888" mass="97776">MEEDVCEEYKSSLLDLTCNSKPLINMLTMLAEENVQQAPRIVRSIEEHLQKVPVDMKLPVLYLIDSIMKNVGNEYRALFTQNIVSNFCNVFEKGDERMRMQLFKLRQTWVDIFPNKKLFALDTRVKQMDPAWPIMAKEPQQTTTIHVNPKFLEAKAKGQDKETIEQQAAKLARLEHCLELLLRGGAVLIMRNITLRIAHVAPPPFFPLPPPLPLNFQQLLKSLRPPSSVAVPQRAAPPMPTSGPTSVAVPRPQVPVAARDPRLQQRPTPLADSNKPPVSSAGPPASIVVASPHSNSPNAATLESASPDRHGNNRLSAREKHAAIRSPPKKFRIPKTSDRNKAEEDSSKNGDVAPPSSPTKGSSPTKSRKAATPEDKDERQYSRAGSGKSSSASSSSSSSSSASQSQGRGGKKGRGKGSNKDKGEENVRPNGDVEMADALPSSDVDMRVVVEKRADSGDSVSEAPLHKRQKGHTEEGLADFDYRKPPDRPGVVSNASQRGWAQYKAKHPDEFKSPLRPARENMDVRDEDMRQLQDSLGRGGPGGAFHGRGPMQPNVDRFGRPLLRKLMSDPRFRSQVGGPGVPPELSAQQQQMYEMLADPDVYLQQTEEQLRAGRIDPSLHRELKAQLEKIAQFRKAQPQSPILPIGWQGGPSGPGFPPWNQQPFPPMNKDLPPPLEPAPAVGTIRVDTKMRKVQFVEDIAVVLMDGSETRQIMFKGPPKQVFIDEMEPVSVPFDGTIHEFVSKRTGKKRTFKFGAPLREIFLDGIPYCAQFDNSPNVIKTADGEVHVIRLEPPPPTVDIEKRPPDHILRALNLHPEKLADTDQDLRTLPPPLPVVEGSGTDNAMDVDMRLPPHAEGAKDVDLRKRGGGVDEGGGDATAFSRGRTKRAA</sequence>
<dbReference type="GO" id="GO:0003729">
    <property type="term" value="F:mRNA binding"/>
    <property type="evidence" value="ECO:0007669"/>
    <property type="project" value="InterPro"/>
</dbReference>
<accession>A0A9J6H9S1</accession>
<dbReference type="SMART" id="SM00582">
    <property type="entry name" value="RPR"/>
    <property type="match status" value="1"/>
</dbReference>
<comment type="subunit">
    <text evidence="11">Associates with the phosphorylated CTD domain of POLR2A /RNA polymerase II.</text>
</comment>
<dbReference type="VEuPathDB" id="VectorBase:HLOH_054328"/>
<comment type="caution">
    <text evidence="16">The sequence shown here is derived from an EMBL/GenBank/DDBJ whole genome shotgun (WGS) entry which is preliminary data.</text>
</comment>
<feature type="compositionally biased region" description="Low complexity" evidence="14">
    <location>
        <begin position="382"/>
        <end position="406"/>
    </location>
</feature>
<feature type="compositionally biased region" description="Basic and acidic residues" evidence="14">
    <location>
        <begin position="852"/>
        <end position="868"/>
    </location>
</feature>
<dbReference type="SUPFAM" id="SSF48464">
    <property type="entry name" value="ENTH/VHS domain"/>
    <property type="match status" value="1"/>
</dbReference>
<evidence type="ECO:0000256" key="5">
    <source>
        <dbReference type="ARBA" id="ARBA00022664"/>
    </source>
</evidence>
<dbReference type="PANTHER" id="PTHR15921">
    <property type="entry name" value="PRE-MRNA CLEAVAGE COMPLEX II"/>
    <property type="match status" value="1"/>
</dbReference>
<dbReference type="InterPro" id="IPR006569">
    <property type="entry name" value="CID_dom"/>
</dbReference>
<feature type="region of interest" description="Disordered" evidence="14">
    <location>
        <begin position="227"/>
        <end position="533"/>
    </location>
</feature>
<feature type="compositionally biased region" description="Basic and acidic residues" evidence="14">
    <location>
        <begin position="418"/>
        <end position="427"/>
    </location>
</feature>
<protein>
    <recommendedName>
        <fullName evidence="12">Pre-mRNA cleavage complex 2 protein Pcf11</fullName>
    </recommendedName>
    <alternativeName>
        <fullName evidence="13">Pre-mRNA cleavage complex II protein Pcf11</fullName>
    </alternativeName>
</protein>
<feature type="compositionally biased region" description="Basic and acidic residues" evidence="14">
    <location>
        <begin position="306"/>
        <end position="322"/>
    </location>
</feature>
<name>A0A9J6H9S1_HAELO</name>
<gene>
    <name evidence="16" type="ORF">HPB48_024994</name>
</gene>
<keyword evidence="17" id="KW-1185">Reference proteome</keyword>
<evidence type="ECO:0000259" key="15">
    <source>
        <dbReference type="PROSITE" id="PS51391"/>
    </source>
</evidence>
<keyword evidence="2" id="KW-0488">Methylation</keyword>
<comment type="function">
    <text evidence="10">Component of pre-mRNA cleavage complex II, which promotes transcription termination by RNA polymerase II.</text>
</comment>
<dbReference type="GO" id="GO:0031124">
    <property type="term" value="P:mRNA 3'-end processing"/>
    <property type="evidence" value="ECO:0007669"/>
    <property type="project" value="InterPro"/>
</dbReference>